<feature type="transmembrane region" description="Helical" evidence="1">
    <location>
        <begin position="207"/>
        <end position="229"/>
    </location>
</feature>
<evidence type="ECO:0000313" key="3">
    <source>
        <dbReference type="Proteomes" id="UP001408789"/>
    </source>
</evidence>
<feature type="transmembrane region" description="Helical" evidence="1">
    <location>
        <begin position="165"/>
        <end position="195"/>
    </location>
</feature>
<dbReference type="PANTHER" id="PTHR33133">
    <property type="entry name" value="OS08G0107100 PROTEIN-RELATED"/>
    <property type="match status" value="1"/>
</dbReference>
<dbReference type="AlphaFoldDB" id="A0AAP0E0Z6"/>
<dbReference type="PANTHER" id="PTHR33133:SF59">
    <property type="entry name" value="TRANSMEMBRANE PROTEIN"/>
    <property type="match status" value="1"/>
</dbReference>
<keyword evidence="1" id="KW-0472">Membrane</keyword>
<dbReference type="Proteomes" id="UP001408789">
    <property type="component" value="Unassembled WGS sequence"/>
</dbReference>
<keyword evidence="3" id="KW-1185">Reference proteome</keyword>
<reference evidence="2 3" key="1">
    <citation type="submission" date="2024-04" db="EMBL/GenBank/DDBJ databases">
        <title>The reference genome of an endangered Asteraceae, Deinandra increscens subsp. villosa, native to the Central Coast of California.</title>
        <authorList>
            <person name="Guilliams M."/>
            <person name="Hasenstab-Lehman K."/>
            <person name="Meyer R."/>
            <person name="Mcevoy S."/>
        </authorList>
    </citation>
    <scope>NUCLEOTIDE SEQUENCE [LARGE SCALE GENOMIC DNA]</scope>
    <source>
        <tissue evidence="2">Leaf</tissue>
    </source>
</reference>
<organism evidence="2 3">
    <name type="scientific">Deinandra increscens subsp. villosa</name>
    <dbReference type="NCBI Taxonomy" id="3103831"/>
    <lineage>
        <taxon>Eukaryota</taxon>
        <taxon>Viridiplantae</taxon>
        <taxon>Streptophyta</taxon>
        <taxon>Embryophyta</taxon>
        <taxon>Tracheophyta</taxon>
        <taxon>Spermatophyta</taxon>
        <taxon>Magnoliopsida</taxon>
        <taxon>eudicotyledons</taxon>
        <taxon>Gunneridae</taxon>
        <taxon>Pentapetalae</taxon>
        <taxon>asterids</taxon>
        <taxon>campanulids</taxon>
        <taxon>Asterales</taxon>
        <taxon>Asteraceae</taxon>
        <taxon>Asteroideae</taxon>
        <taxon>Heliantheae alliance</taxon>
        <taxon>Madieae</taxon>
        <taxon>Madiinae</taxon>
        <taxon>Deinandra</taxon>
    </lineage>
</organism>
<accession>A0AAP0E0Z6</accession>
<feature type="transmembrane region" description="Helical" evidence="1">
    <location>
        <begin position="122"/>
        <end position="144"/>
    </location>
</feature>
<evidence type="ECO:0000256" key="1">
    <source>
        <dbReference type="SAM" id="Phobius"/>
    </source>
</evidence>
<name>A0AAP0E0Z6_9ASTR</name>
<proteinExistence type="predicted"/>
<sequence length="361" mass="39967">MQCNSPPSSSLLLLLPTCNSNSAMAQTLEDLKLIEFPHIFSHSFRTIRTWNKLFAQITFTLLLPLTLIFIAHIEISMRFFNQIERDPYSVFTAAFDSYQSYFHTGASSAAWRRYLLFKSLSIAGIGIFSLLSAASVVFTIASVYTGRDVTFRKSMKSVPQIWKRLAVTFLFSFLTLFAFCLIASVLSFLCTAAIGEFAVDVLPAVDVISAAYFLYLTAVWQLATVVSVLESSTGLKSMLKAMDLMKGKTKSALMIACILYPFLAVAITEYMSMVDGGAAVAPVSRVMIRIVCAVMILIVFLLFNVTQTVLYLVCKLHHGETIDPVSLSTYLGAYLSDSRPVFRTGEDIQLGRAQNQVVSQV</sequence>
<protein>
    <submittedName>
        <fullName evidence="2">Uncharacterized protein</fullName>
    </submittedName>
</protein>
<gene>
    <name evidence="2" type="ORF">SSX86_000496</name>
</gene>
<feature type="transmembrane region" description="Helical" evidence="1">
    <location>
        <begin position="250"/>
        <end position="267"/>
    </location>
</feature>
<dbReference type="EMBL" id="JBCNJP010000002">
    <property type="protein sequence ID" value="KAK9080738.1"/>
    <property type="molecule type" value="Genomic_DNA"/>
</dbReference>
<comment type="caution">
    <text evidence="2">The sequence shown here is derived from an EMBL/GenBank/DDBJ whole genome shotgun (WGS) entry which is preliminary data.</text>
</comment>
<keyword evidence="1" id="KW-0812">Transmembrane</keyword>
<evidence type="ECO:0000313" key="2">
    <source>
        <dbReference type="EMBL" id="KAK9080738.1"/>
    </source>
</evidence>
<feature type="transmembrane region" description="Helical" evidence="1">
    <location>
        <begin position="287"/>
        <end position="313"/>
    </location>
</feature>
<feature type="transmembrane region" description="Helical" evidence="1">
    <location>
        <begin position="53"/>
        <end position="73"/>
    </location>
</feature>
<keyword evidence="1" id="KW-1133">Transmembrane helix</keyword>